<dbReference type="PROSITE" id="PS51257">
    <property type="entry name" value="PROKAR_LIPOPROTEIN"/>
    <property type="match status" value="1"/>
</dbReference>
<keyword evidence="1" id="KW-0732">Signal</keyword>
<organism evidence="3 4">
    <name type="scientific">Segatella copri</name>
    <dbReference type="NCBI Taxonomy" id="165179"/>
    <lineage>
        <taxon>Bacteria</taxon>
        <taxon>Pseudomonadati</taxon>
        <taxon>Bacteroidota</taxon>
        <taxon>Bacteroidia</taxon>
        <taxon>Bacteroidales</taxon>
        <taxon>Prevotellaceae</taxon>
        <taxon>Segatella</taxon>
    </lineage>
</organism>
<dbReference type="AlphaFoldDB" id="A0AAW5U7Z6"/>
<dbReference type="GO" id="GO:0009418">
    <property type="term" value="C:pilus shaft"/>
    <property type="evidence" value="ECO:0007669"/>
    <property type="project" value="InterPro"/>
</dbReference>
<feature type="signal peptide" evidence="1">
    <location>
        <begin position="1"/>
        <end position="23"/>
    </location>
</feature>
<protein>
    <submittedName>
        <fullName evidence="3">Mfa1 family fimbria major subunit</fullName>
    </submittedName>
</protein>
<gene>
    <name evidence="3" type="ORF">ONT19_15565</name>
</gene>
<sequence length="569" mass="61632">MKIKHLFGLAVIAAMTASCSSNEDLGTAGPGTGTNETGVGYATFTINLPSTNGTRAAGDPEFTPGDAKEYDVNDATLLIFKEAGASENEYTFVESVNLGSMAPWKDPSEPGVTTHAKITVKLDKVNTTEKFYALVLLNNGTKSSKKVDLPGENQTFSAWNEATANVTDKIANTDDGFYMANAPLYKDNKVTTLVPIESAKIYPTEAQAASNPSTDIYVERGVAKVTVTSASSAKKTIADGTYKGDEVTIQKWGLDVTNKKSFPIHKTDGTGYDDIWSNTATPSSPTNNATTLRFVDNNTATAAKRVYWGVDPNYDIAELNDIETGVGKRTENFNYVVKDELTATTSDAQYCLENTFNLDNMMQGQTTRVVFKAKYTPKGFTKDATFYMVGKNTAIWDETNLKKEIVAAVTKVVTSATTANTTVELTAAGNDITKAGNHLLALCNISVAGVTLDQTNIDAINAKLGLKEGEGISTYQNAEAYYIARVKHFGVLTPWEAGQSYGTDNLSFLGRYGVLRNNWYELTVDKVSGPGYPDVPDVKPDVPDDENFKYISVSVKILDWAKRSQDVDL</sequence>
<name>A0AAW5U7Z6_9BACT</name>
<dbReference type="InterPro" id="IPR047786">
    <property type="entry name" value="Mfa1_fim"/>
</dbReference>
<dbReference type="RefSeq" id="WP_264953451.1">
    <property type="nucleotide sequence ID" value="NZ_JAPDVE010000023.1"/>
</dbReference>
<dbReference type="EMBL" id="JAPDVG010000002">
    <property type="protein sequence ID" value="MCW4132970.1"/>
    <property type="molecule type" value="Genomic_DNA"/>
</dbReference>
<evidence type="ECO:0000313" key="4">
    <source>
        <dbReference type="Proteomes" id="UP001209417"/>
    </source>
</evidence>
<dbReference type="Gene3D" id="2.60.40.2580">
    <property type="match status" value="1"/>
</dbReference>
<dbReference type="Gene3D" id="2.60.40.3690">
    <property type="match status" value="1"/>
</dbReference>
<evidence type="ECO:0000259" key="2">
    <source>
        <dbReference type="Pfam" id="PF15495"/>
    </source>
</evidence>
<comment type="caution">
    <text evidence="3">The sequence shown here is derived from an EMBL/GenBank/DDBJ whole genome shotgun (WGS) entry which is preliminary data.</text>
</comment>
<evidence type="ECO:0000256" key="1">
    <source>
        <dbReference type="SAM" id="SignalP"/>
    </source>
</evidence>
<dbReference type="Gene3D" id="1.10.20.150">
    <property type="match status" value="1"/>
</dbReference>
<evidence type="ECO:0000313" key="3">
    <source>
        <dbReference type="EMBL" id="MCW4132970.1"/>
    </source>
</evidence>
<accession>A0AAW5U7Z6</accession>
<dbReference type="Proteomes" id="UP001209417">
    <property type="component" value="Unassembled WGS sequence"/>
</dbReference>
<feature type="chain" id="PRO_5043890835" evidence="1">
    <location>
        <begin position="24"/>
        <end position="569"/>
    </location>
</feature>
<dbReference type="NCBIfam" id="NF038041">
    <property type="entry name" value="fim_Mfa1_fam"/>
    <property type="match status" value="1"/>
</dbReference>
<feature type="domain" description="Minor fimbrium subunit Mfa1 C-terminal" evidence="2">
    <location>
        <begin position="474"/>
        <end position="566"/>
    </location>
</feature>
<reference evidence="3" key="1">
    <citation type="submission" date="2022-11" db="EMBL/GenBank/DDBJ databases">
        <title>Genomic repertoires linked with pathogenic potency of arthritogenic Prevotella copri isolated from the gut of rheumatoid arthritis patients.</title>
        <authorList>
            <person name="Nii T."/>
            <person name="Maeda Y."/>
            <person name="Motooka D."/>
            <person name="Naito M."/>
            <person name="Matsumoto Y."/>
            <person name="Ogawa T."/>
            <person name="Oguro-Igashira E."/>
            <person name="Kishikawa T."/>
            <person name="Yamashita M."/>
            <person name="Koizumi S."/>
            <person name="Kurakawa T."/>
            <person name="Okumura R."/>
            <person name="Kayama H."/>
            <person name="Murakami M."/>
            <person name="Sakaguchi T."/>
            <person name="Das B."/>
            <person name="Nakamura S."/>
            <person name="Okada Y."/>
            <person name="Kumanogoh A."/>
            <person name="Takeda K."/>
        </authorList>
    </citation>
    <scope>NUCLEOTIDE SEQUENCE</scope>
    <source>
        <strain evidence="3">H019-1</strain>
    </source>
</reference>
<proteinExistence type="predicted"/>
<dbReference type="InterPro" id="IPR029140">
    <property type="entry name" value="Mfa1_C"/>
</dbReference>
<dbReference type="Pfam" id="PF15495">
    <property type="entry name" value="Fimbrillin_C"/>
    <property type="match status" value="1"/>
</dbReference>